<dbReference type="Proteomes" id="UP000636888">
    <property type="component" value="Unassembled WGS sequence"/>
</dbReference>
<dbReference type="PANTHER" id="PTHR43471">
    <property type="entry name" value="ABC TRANSPORTER PERMEASE"/>
    <property type="match status" value="1"/>
</dbReference>
<feature type="transmembrane region" description="Helical" evidence="1">
    <location>
        <begin position="208"/>
        <end position="230"/>
    </location>
</feature>
<organism evidence="2 3">
    <name type="scientific">Geomesophilobacter sediminis</name>
    <dbReference type="NCBI Taxonomy" id="2798584"/>
    <lineage>
        <taxon>Bacteria</taxon>
        <taxon>Pseudomonadati</taxon>
        <taxon>Thermodesulfobacteriota</taxon>
        <taxon>Desulfuromonadia</taxon>
        <taxon>Geobacterales</taxon>
        <taxon>Geobacteraceae</taxon>
        <taxon>Geomesophilobacter</taxon>
    </lineage>
</organism>
<proteinExistence type="predicted"/>
<dbReference type="Pfam" id="PF12679">
    <property type="entry name" value="ABC2_membrane_2"/>
    <property type="match status" value="1"/>
</dbReference>
<protein>
    <submittedName>
        <fullName evidence="2">ABC transporter permease</fullName>
    </submittedName>
</protein>
<feature type="transmembrane region" description="Helical" evidence="1">
    <location>
        <begin position="236"/>
        <end position="258"/>
    </location>
</feature>
<gene>
    <name evidence="2" type="ORF">JFN93_05140</name>
</gene>
<dbReference type="PANTHER" id="PTHR43471:SF10">
    <property type="entry name" value="SLL1107 PROTEIN"/>
    <property type="match status" value="1"/>
</dbReference>
<evidence type="ECO:0000313" key="3">
    <source>
        <dbReference type="Proteomes" id="UP000636888"/>
    </source>
</evidence>
<reference evidence="2" key="1">
    <citation type="submission" date="2020-12" db="EMBL/GenBank/DDBJ databases">
        <title>Geomonas sp. Red875, isolated from river sediment.</title>
        <authorList>
            <person name="Xu Z."/>
            <person name="Zhang Z."/>
            <person name="Masuda Y."/>
            <person name="Itoh H."/>
            <person name="Senoo K."/>
        </authorList>
    </citation>
    <scope>NUCLEOTIDE SEQUENCE</scope>
    <source>
        <strain evidence="2">Red875</strain>
    </source>
</reference>
<keyword evidence="1" id="KW-0812">Transmembrane</keyword>
<name>A0A8J7JKQ2_9BACT</name>
<comment type="caution">
    <text evidence="2">The sequence shown here is derived from an EMBL/GenBank/DDBJ whole genome shotgun (WGS) entry which is preliminary data.</text>
</comment>
<evidence type="ECO:0000256" key="1">
    <source>
        <dbReference type="SAM" id="Phobius"/>
    </source>
</evidence>
<keyword evidence="3" id="KW-1185">Reference proteome</keyword>
<accession>A0A8J7JKQ2</accession>
<sequence length="264" mass="29073">MANLLYVTLKSALRDRILHAMFGVSLVLLLLVPSLSVFSMRQVQELSITLSLSAVSVALLLLATLLGASSIWRDVERRYTSSILGLPISRGTYVLGKYAGIASVLVASAFLLGVASTLVIALSAGAHPSDMPVRWPNVWTAVVFDTLKYLLLAALAMLFSSLSTSFFLPFFGTISIYLAGSASQDVYEYITGPYGKTLSPVFRWLAHVVYYIIPNFSAFNLKVLAVYGLLLPWNGLLYTFCYFLVYTALVLVICVWIFSRRELP</sequence>
<dbReference type="AlphaFoldDB" id="A0A8J7JKQ2"/>
<feature type="transmembrane region" description="Helical" evidence="1">
    <location>
        <begin position="20"/>
        <end position="38"/>
    </location>
</feature>
<keyword evidence="1" id="KW-1133">Transmembrane helix</keyword>
<keyword evidence="1" id="KW-0472">Membrane</keyword>
<dbReference type="EMBL" id="JAEMHM010000004">
    <property type="protein sequence ID" value="MBJ6724085.1"/>
    <property type="molecule type" value="Genomic_DNA"/>
</dbReference>
<feature type="transmembrane region" description="Helical" evidence="1">
    <location>
        <begin position="138"/>
        <end position="160"/>
    </location>
</feature>
<feature type="transmembrane region" description="Helical" evidence="1">
    <location>
        <begin position="50"/>
        <end position="72"/>
    </location>
</feature>
<evidence type="ECO:0000313" key="2">
    <source>
        <dbReference type="EMBL" id="MBJ6724085.1"/>
    </source>
</evidence>
<feature type="transmembrane region" description="Helical" evidence="1">
    <location>
        <begin position="98"/>
        <end position="126"/>
    </location>
</feature>